<gene>
    <name evidence="8" type="ORF">Ahy_A04g017562</name>
</gene>
<dbReference type="AlphaFoldDB" id="A0A445DBD1"/>
<dbReference type="PANTHER" id="PTHR11638">
    <property type="entry name" value="ATP-DEPENDENT CLP PROTEASE"/>
    <property type="match status" value="1"/>
</dbReference>
<dbReference type="GO" id="GO:0005524">
    <property type="term" value="F:ATP binding"/>
    <property type="evidence" value="ECO:0007669"/>
    <property type="project" value="UniProtKB-KW"/>
</dbReference>
<keyword evidence="2" id="KW-0547">Nucleotide-binding</keyword>
<keyword evidence="3" id="KW-0067">ATP-binding</keyword>
<dbReference type="InterPro" id="IPR001270">
    <property type="entry name" value="ClpA/B"/>
</dbReference>
<feature type="compositionally biased region" description="Acidic residues" evidence="5">
    <location>
        <begin position="254"/>
        <end position="264"/>
    </location>
</feature>
<evidence type="ECO:0000256" key="4">
    <source>
        <dbReference type="ARBA" id="ARBA00023186"/>
    </source>
</evidence>
<dbReference type="InterPro" id="IPR041546">
    <property type="entry name" value="ClpA/ClpB_AAA_lid"/>
</dbReference>
<dbReference type="SMR" id="A0A445DBD1"/>
<dbReference type="InterPro" id="IPR003959">
    <property type="entry name" value="ATPase_AAA_core"/>
</dbReference>
<dbReference type="CDD" id="cd19499">
    <property type="entry name" value="RecA-like_ClpB_Hsp104-like"/>
    <property type="match status" value="1"/>
</dbReference>
<dbReference type="GO" id="GO:0034605">
    <property type="term" value="P:cellular response to heat"/>
    <property type="evidence" value="ECO:0007669"/>
    <property type="project" value="TreeGrafter"/>
</dbReference>
<dbReference type="Pfam" id="PF17871">
    <property type="entry name" value="AAA_lid_9"/>
    <property type="match status" value="1"/>
</dbReference>
<dbReference type="SUPFAM" id="SSF52540">
    <property type="entry name" value="P-loop containing nucleoside triphosphate hydrolases"/>
    <property type="match status" value="2"/>
</dbReference>
<keyword evidence="9" id="KW-1185">Reference proteome</keyword>
<evidence type="ECO:0000313" key="8">
    <source>
        <dbReference type="EMBL" id="RYR60504.1"/>
    </source>
</evidence>
<dbReference type="InterPro" id="IPR050130">
    <property type="entry name" value="ClpA_ClpB"/>
</dbReference>
<name>A0A445DBD1_ARAHY</name>
<feature type="domain" description="AAA+ ATPase" evidence="6">
    <location>
        <begin position="44"/>
        <end position="175"/>
    </location>
</feature>
<dbReference type="SMART" id="SM00382">
    <property type="entry name" value="AAA"/>
    <property type="match status" value="2"/>
</dbReference>
<evidence type="ECO:0000256" key="3">
    <source>
        <dbReference type="ARBA" id="ARBA00022840"/>
    </source>
</evidence>
<dbReference type="STRING" id="3818.A0A445DBD1"/>
<protein>
    <recommendedName>
        <fullName evidence="10">AAA+ ATPase domain-containing protein</fullName>
    </recommendedName>
</protein>
<comment type="caution">
    <text evidence="8">The sequence shown here is derived from an EMBL/GenBank/DDBJ whole genome shotgun (WGS) entry which is preliminary data.</text>
</comment>
<dbReference type="InterPro" id="IPR019489">
    <property type="entry name" value="Clp_ATPase_C"/>
</dbReference>
<evidence type="ECO:0008006" key="10">
    <source>
        <dbReference type="Google" id="ProtNLM"/>
    </source>
</evidence>
<evidence type="ECO:0000256" key="2">
    <source>
        <dbReference type="ARBA" id="ARBA00022741"/>
    </source>
</evidence>
<proteinExistence type="predicted"/>
<dbReference type="GO" id="GO:0005737">
    <property type="term" value="C:cytoplasm"/>
    <property type="evidence" value="ECO:0007669"/>
    <property type="project" value="TreeGrafter"/>
</dbReference>
<evidence type="ECO:0000259" key="6">
    <source>
        <dbReference type="SMART" id="SM00382"/>
    </source>
</evidence>
<keyword evidence="1" id="KW-0677">Repeat</keyword>
<dbReference type="PRINTS" id="PR00300">
    <property type="entry name" value="CLPPROTEASEA"/>
</dbReference>
<dbReference type="PANTHER" id="PTHR11638:SF18">
    <property type="entry name" value="HEAT SHOCK PROTEIN 104"/>
    <property type="match status" value="1"/>
</dbReference>
<dbReference type="Pfam" id="PF00004">
    <property type="entry name" value="AAA"/>
    <property type="match status" value="1"/>
</dbReference>
<reference evidence="8 9" key="1">
    <citation type="submission" date="2019-01" db="EMBL/GenBank/DDBJ databases">
        <title>Sequencing of cultivated peanut Arachis hypogaea provides insights into genome evolution and oil improvement.</title>
        <authorList>
            <person name="Chen X."/>
        </authorList>
    </citation>
    <scope>NUCLEOTIDE SEQUENCE [LARGE SCALE GENOMIC DNA]</scope>
    <source>
        <strain evidence="9">cv. Fuhuasheng</strain>
        <strain evidence="8">GDAAS-fuhuasheng2018</strain>
        <tissue evidence="8">Leaves</tissue>
    </source>
</reference>
<dbReference type="FunFam" id="3.40.50.300:FF:000025">
    <property type="entry name" value="ATP-dependent Clp protease subunit"/>
    <property type="match status" value="1"/>
</dbReference>
<feature type="region of interest" description="Disordered" evidence="5">
    <location>
        <begin position="587"/>
        <end position="612"/>
    </location>
</feature>
<dbReference type="Proteomes" id="UP000289738">
    <property type="component" value="Chromosome A04"/>
</dbReference>
<dbReference type="Gene3D" id="3.40.50.300">
    <property type="entry name" value="P-loop containing nucleotide triphosphate hydrolases"/>
    <property type="match status" value="2"/>
</dbReference>
<evidence type="ECO:0000256" key="5">
    <source>
        <dbReference type="SAM" id="MobiDB-lite"/>
    </source>
</evidence>
<dbReference type="OrthoDB" id="47330at2759"/>
<dbReference type="CDD" id="cd00009">
    <property type="entry name" value="AAA"/>
    <property type="match status" value="1"/>
</dbReference>
<keyword evidence="4" id="KW-0143">Chaperone</keyword>
<dbReference type="SMART" id="SM01086">
    <property type="entry name" value="ClpB_D2-small"/>
    <property type="match status" value="1"/>
</dbReference>
<feature type="domain" description="AAA+ ATPase" evidence="6">
    <location>
        <begin position="329"/>
        <end position="496"/>
    </location>
</feature>
<evidence type="ECO:0000313" key="9">
    <source>
        <dbReference type="Proteomes" id="UP000289738"/>
    </source>
</evidence>
<organism evidence="8 9">
    <name type="scientific">Arachis hypogaea</name>
    <name type="common">Peanut</name>
    <dbReference type="NCBI Taxonomy" id="3818"/>
    <lineage>
        <taxon>Eukaryota</taxon>
        <taxon>Viridiplantae</taxon>
        <taxon>Streptophyta</taxon>
        <taxon>Embryophyta</taxon>
        <taxon>Tracheophyta</taxon>
        <taxon>Spermatophyta</taxon>
        <taxon>Magnoliopsida</taxon>
        <taxon>eudicotyledons</taxon>
        <taxon>Gunneridae</taxon>
        <taxon>Pentapetalae</taxon>
        <taxon>rosids</taxon>
        <taxon>fabids</taxon>
        <taxon>Fabales</taxon>
        <taxon>Fabaceae</taxon>
        <taxon>Papilionoideae</taxon>
        <taxon>50 kb inversion clade</taxon>
        <taxon>dalbergioids sensu lato</taxon>
        <taxon>Dalbergieae</taxon>
        <taxon>Pterocarpus clade</taxon>
        <taxon>Arachis</taxon>
    </lineage>
</organism>
<feature type="region of interest" description="Disordered" evidence="5">
    <location>
        <begin position="244"/>
        <end position="264"/>
    </location>
</feature>
<dbReference type="Gramene" id="arahy.Tifrunner.gnm2.ann2.Ah04g408400.1">
    <property type="protein sequence ID" value="arahy.Tifrunner.gnm2.ann2.Ah04g408400.1-CDS"/>
    <property type="gene ID" value="arahy.Tifrunner.gnm2.ann2.Ah04g408400"/>
</dbReference>
<feature type="domain" description="Clp ATPase C-terminal" evidence="7">
    <location>
        <begin position="495"/>
        <end position="592"/>
    </location>
</feature>
<dbReference type="Pfam" id="PF07724">
    <property type="entry name" value="AAA_2"/>
    <property type="match status" value="1"/>
</dbReference>
<dbReference type="InterPro" id="IPR003593">
    <property type="entry name" value="AAA+_ATPase"/>
</dbReference>
<dbReference type="EMBL" id="SDMP01000004">
    <property type="protein sequence ID" value="RYR60505.1"/>
    <property type="molecule type" value="Genomic_DNA"/>
</dbReference>
<evidence type="ECO:0000259" key="7">
    <source>
        <dbReference type="SMART" id="SM01086"/>
    </source>
</evidence>
<dbReference type="InterPro" id="IPR027417">
    <property type="entry name" value="P-loop_NTPase"/>
</dbReference>
<dbReference type="GO" id="GO:0016887">
    <property type="term" value="F:ATP hydrolysis activity"/>
    <property type="evidence" value="ECO:0007669"/>
    <property type="project" value="InterPro"/>
</dbReference>
<dbReference type="Gene3D" id="1.10.8.60">
    <property type="match status" value="2"/>
</dbReference>
<dbReference type="Pfam" id="PF10431">
    <property type="entry name" value="ClpB_D2-small"/>
    <property type="match status" value="1"/>
</dbReference>
<sequence length="612" mass="68373">MDSSSALEKYGKDLTKLAKDKKLDPVVGRENEIQSCIQILSRRTKNNPVLIGEHGVGKTAIAAGIAWRIAEGDDIFLDKRLISLDVGALDAEPKKFEQRMNAIIDEVTKSNGEIMLFVDDIHKIVTEDLLRRTISRGELRCIGATTMDEYHKHIEKDPTLARSFSPVYVHEPSIEETISILEGLRPKYEQHHRVRISKRALKKAALLSDQHIIGKFLPAKAIELIDDTASAKVVNMQAVSKHVGSDKSKLIPESETESSSDEVTDDNIVEVVSKKTKIPEWKLKQSEEEKLLHLEDELHKRVVGQEHAVEAVVKAVQRSRVVLGNQKRPTASFMFMGPTGVGKTELAKALAYLLFNTEEALVRFDMSAYKEKHAVSRLIGSPPDEGGLLTEAVRCRPYSVILFDEIEKAHPELLDEVLLPILDEGKIKDAAGRLVNFTNTVIIMTSNAGSKLVLEDADNMTNKLSYQELKEKVISELQQPELINRVDESVVFQPLDTDQIISIVKLKVNDLSRKMEEDKGMKIQVMEDALKLLGRWGRDLNYGAWPVKRVIQKKVEDELAKGILGEKFKPGDTIVIDAVTSSSSTSSRELSFTKPQKDKSSTSNVFPFTLVA</sequence>
<evidence type="ECO:0000256" key="1">
    <source>
        <dbReference type="ARBA" id="ARBA00022737"/>
    </source>
</evidence>
<dbReference type="EMBL" id="SDMP01000004">
    <property type="protein sequence ID" value="RYR60504.1"/>
    <property type="molecule type" value="Genomic_DNA"/>
</dbReference>
<accession>A0A445DBD1</accession>